<gene>
    <name evidence="2" type="ORF">EV356DRAFT_454146</name>
</gene>
<dbReference type="GO" id="GO:0032981">
    <property type="term" value="P:mitochondrial respiratory chain complex I assembly"/>
    <property type="evidence" value="ECO:0007669"/>
    <property type="project" value="TreeGrafter"/>
</dbReference>
<accession>A0A6A6GXH8</accession>
<dbReference type="PANTHER" id="PTHR21192:SF2">
    <property type="entry name" value="NADH DEHYDROGENASE [UBIQUINONE] 1 ALPHA SUBCOMPLEX ASSEMBLY FACTOR 3"/>
    <property type="match status" value="1"/>
</dbReference>
<dbReference type="Proteomes" id="UP000800092">
    <property type="component" value="Unassembled WGS sequence"/>
</dbReference>
<reference evidence="2" key="1">
    <citation type="journal article" date="2020" name="Stud. Mycol.">
        <title>101 Dothideomycetes genomes: a test case for predicting lifestyles and emergence of pathogens.</title>
        <authorList>
            <person name="Haridas S."/>
            <person name="Albert R."/>
            <person name="Binder M."/>
            <person name="Bloem J."/>
            <person name="Labutti K."/>
            <person name="Salamov A."/>
            <person name="Andreopoulos B."/>
            <person name="Baker S."/>
            <person name="Barry K."/>
            <person name="Bills G."/>
            <person name="Bluhm B."/>
            <person name="Cannon C."/>
            <person name="Castanera R."/>
            <person name="Culley D."/>
            <person name="Daum C."/>
            <person name="Ezra D."/>
            <person name="Gonzalez J."/>
            <person name="Henrissat B."/>
            <person name="Kuo A."/>
            <person name="Liang C."/>
            <person name="Lipzen A."/>
            <person name="Lutzoni F."/>
            <person name="Magnuson J."/>
            <person name="Mondo S."/>
            <person name="Nolan M."/>
            <person name="Ohm R."/>
            <person name="Pangilinan J."/>
            <person name="Park H.-J."/>
            <person name="Ramirez L."/>
            <person name="Alfaro M."/>
            <person name="Sun H."/>
            <person name="Tritt A."/>
            <person name="Yoshinaga Y."/>
            <person name="Zwiers L.-H."/>
            <person name="Turgeon B."/>
            <person name="Goodwin S."/>
            <person name="Spatafora J."/>
            <person name="Crous P."/>
            <person name="Grigoriev I."/>
        </authorList>
    </citation>
    <scope>NUCLEOTIDE SEQUENCE</scope>
    <source>
        <strain evidence="2">Tuck. ex Michener</strain>
    </source>
</reference>
<name>A0A6A6GXH8_VIRVR</name>
<evidence type="ECO:0008006" key="4">
    <source>
        <dbReference type="Google" id="ProtNLM"/>
    </source>
</evidence>
<proteinExistence type="predicted"/>
<evidence type="ECO:0000256" key="1">
    <source>
        <dbReference type="SAM" id="MobiDB-lite"/>
    </source>
</evidence>
<dbReference type="InterPro" id="IPR036748">
    <property type="entry name" value="MTH938-like_sf"/>
</dbReference>
<dbReference type="SUPFAM" id="SSF64076">
    <property type="entry name" value="MTH938-like"/>
    <property type="match status" value="1"/>
</dbReference>
<dbReference type="Gene3D" id="3.40.1230.10">
    <property type="entry name" value="MTH938-like"/>
    <property type="match status" value="1"/>
</dbReference>
<evidence type="ECO:0000313" key="3">
    <source>
        <dbReference type="Proteomes" id="UP000800092"/>
    </source>
</evidence>
<dbReference type="AlphaFoldDB" id="A0A6A6GXH8"/>
<dbReference type="GO" id="GO:0005743">
    <property type="term" value="C:mitochondrial inner membrane"/>
    <property type="evidence" value="ECO:0007669"/>
    <property type="project" value="TreeGrafter"/>
</dbReference>
<feature type="region of interest" description="Disordered" evidence="1">
    <location>
        <begin position="60"/>
        <end position="80"/>
    </location>
</feature>
<organism evidence="2 3">
    <name type="scientific">Viridothelium virens</name>
    <name type="common">Speckled blister lichen</name>
    <name type="synonym">Trypethelium virens</name>
    <dbReference type="NCBI Taxonomy" id="1048519"/>
    <lineage>
        <taxon>Eukaryota</taxon>
        <taxon>Fungi</taxon>
        <taxon>Dikarya</taxon>
        <taxon>Ascomycota</taxon>
        <taxon>Pezizomycotina</taxon>
        <taxon>Dothideomycetes</taxon>
        <taxon>Dothideomycetes incertae sedis</taxon>
        <taxon>Trypetheliales</taxon>
        <taxon>Trypetheliaceae</taxon>
        <taxon>Viridothelium</taxon>
    </lineage>
</organism>
<dbReference type="InterPro" id="IPR007523">
    <property type="entry name" value="NDUFAF3/AAMDC"/>
</dbReference>
<dbReference type="PANTHER" id="PTHR21192">
    <property type="entry name" value="NUCLEAR PROTEIN E3-3"/>
    <property type="match status" value="1"/>
</dbReference>
<sequence length="244" mass="26760">MLPLSLSLRTKGSHLSFLSRPLRTLQPATLPKKSPRLHPGNVYCRTRLHTRSIHLTTRTFAARPPRSRDRGPPSSEDTQTDFSALNVLGSAAPPTTGIDACTNDGFVLNNDVRIAGSGVLLVSGEAFRWRPWIGASRREGTIAEGGKGDNDLVKRLKDSRGMWEAHIKAWGILDLVWPKPDLLILGTGPSTRAPSPITRRYLHDLGIRLEVQDTRNAAAQFNLLATERGLTQVAAALVPVGWRE</sequence>
<dbReference type="OrthoDB" id="20681at2759"/>
<dbReference type="EMBL" id="ML991844">
    <property type="protein sequence ID" value="KAF2230298.1"/>
    <property type="molecule type" value="Genomic_DNA"/>
</dbReference>
<evidence type="ECO:0000313" key="2">
    <source>
        <dbReference type="EMBL" id="KAF2230298.1"/>
    </source>
</evidence>
<protein>
    <recommendedName>
        <fullName evidence="4">NADH dehydrogenase [ubiquinone] 1 alpha subcomplex assembly factor 3</fullName>
    </recommendedName>
</protein>
<dbReference type="Pfam" id="PF04430">
    <property type="entry name" value="DUF498"/>
    <property type="match status" value="1"/>
</dbReference>
<keyword evidence="3" id="KW-1185">Reference proteome</keyword>